<evidence type="ECO:0000313" key="1">
    <source>
        <dbReference type="EMBL" id="KAK0492953.1"/>
    </source>
</evidence>
<reference evidence="1" key="1">
    <citation type="submission" date="2023-06" db="EMBL/GenBank/DDBJ databases">
        <authorList>
            <consortium name="Lawrence Berkeley National Laboratory"/>
            <person name="Ahrendt S."/>
            <person name="Sahu N."/>
            <person name="Indic B."/>
            <person name="Wong-Bajracharya J."/>
            <person name="Merenyi Z."/>
            <person name="Ke H.-M."/>
            <person name="Monk M."/>
            <person name="Kocsube S."/>
            <person name="Drula E."/>
            <person name="Lipzen A."/>
            <person name="Balint B."/>
            <person name="Henrissat B."/>
            <person name="Andreopoulos B."/>
            <person name="Martin F.M."/>
            <person name="Harder C.B."/>
            <person name="Rigling D."/>
            <person name="Ford K.L."/>
            <person name="Foster G.D."/>
            <person name="Pangilinan J."/>
            <person name="Papanicolaou A."/>
            <person name="Barry K."/>
            <person name="LaButti K."/>
            <person name="Viragh M."/>
            <person name="Koriabine M."/>
            <person name="Yan M."/>
            <person name="Riley R."/>
            <person name="Champramary S."/>
            <person name="Plett K.L."/>
            <person name="Tsai I.J."/>
            <person name="Slot J."/>
            <person name="Sipos G."/>
            <person name="Plett J."/>
            <person name="Nagy L.G."/>
            <person name="Grigoriev I.V."/>
        </authorList>
    </citation>
    <scope>NUCLEOTIDE SEQUENCE</scope>
    <source>
        <strain evidence="1">HWK02</strain>
    </source>
</reference>
<protein>
    <submittedName>
        <fullName evidence="1">Uncharacterized protein</fullName>
    </submittedName>
</protein>
<dbReference type="Proteomes" id="UP001175228">
    <property type="component" value="Unassembled WGS sequence"/>
</dbReference>
<comment type="caution">
    <text evidence="1">The sequence shown here is derived from an EMBL/GenBank/DDBJ whole genome shotgun (WGS) entry which is preliminary data.</text>
</comment>
<evidence type="ECO:0000313" key="2">
    <source>
        <dbReference type="Proteomes" id="UP001175228"/>
    </source>
</evidence>
<name>A0AA39Q199_9AGAR</name>
<keyword evidence="2" id="KW-1185">Reference proteome</keyword>
<proteinExistence type="predicted"/>
<dbReference type="AlphaFoldDB" id="A0AA39Q199"/>
<gene>
    <name evidence="1" type="ORF">EDD18DRAFT_1108558</name>
</gene>
<organism evidence="1 2">
    <name type="scientific">Armillaria luteobubalina</name>
    <dbReference type="NCBI Taxonomy" id="153913"/>
    <lineage>
        <taxon>Eukaryota</taxon>
        <taxon>Fungi</taxon>
        <taxon>Dikarya</taxon>
        <taxon>Basidiomycota</taxon>
        <taxon>Agaricomycotina</taxon>
        <taxon>Agaricomycetes</taxon>
        <taxon>Agaricomycetidae</taxon>
        <taxon>Agaricales</taxon>
        <taxon>Marasmiineae</taxon>
        <taxon>Physalacriaceae</taxon>
        <taxon>Armillaria</taxon>
    </lineage>
</organism>
<accession>A0AA39Q199</accession>
<sequence>MTPFSPVDAQPCTSHTFFKETTRAYEQNKQEVLDELLHSQDNLLFCDKQPILNLELDDWTPVLHGIYQSSDGRGLIVATLKQGQSRGSERAGIDIATTCDRSDWPPSPHIIIRNSTPIGPTARDRRINQQTCHATGISYEYIASTALSFIRFWCSALNGNDDLEKDFSVSIPHAIFIQLIFCTISWSTSGIPP</sequence>
<dbReference type="EMBL" id="JAUEPU010000027">
    <property type="protein sequence ID" value="KAK0492953.1"/>
    <property type="molecule type" value="Genomic_DNA"/>
</dbReference>